<dbReference type="GO" id="GO:0022904">
    <property type="term" value="P:respiratory electron transport chain"/>
    <property type="evidence" value="ECO:0007669"/>
    <property type="project" value="InterPro"/>
</dbReference>
<keyword evidence="11" id="KW-1185">Reference proteome</keyword>
<keyword evidence="4" id="KW-0679">Respiratory chain</keyword>
<comment type="subcellular location">
    <subcellularLocation>
        <location evidence="1">Mitochondrion inner membrane</location>
        <topology evidence="1">Peripheral membrane protein</topology>
        <orientation evidence="1">Matrix side</orientation>
    </subcellularLocation>
</comment>
<dbReference type="Pfam" id="PF04716">
    <property type="entry name" value="ETC_C1_NDUFA5"/>
    <property type="match status" value="1"/>
</dbReference>
<accession>A0A8T2QDM6</accession>
<name>A0A8T2QDM6_CERRI</name>
<sequence length="170" mass="20052">MFLRRFAGPLLGKVKESTGLVGLEVVPNAREVLIKLYKETLESVEDIPTYAEYRKAVEKFTRFRLKVCEEEQEWEKIEQRINGGQVEELIVMAKDELMLMDKMKEWKPWEVPEDHKIEIIQDDTPIPAHVPRHRSLFTLDPFVPPPKEEVERENERLRKRAEEKTKIGAQ</sequence>
<comment type="similarity">
    <text evidence="2">Belongs to the complex I NDUFA5 subunit family.</text>
</comment>
<evidence type="ECO:0000313" key="11">
    <source>
        <dbReference type="Proteomes" id="UP000825935"/>
    </source>
</evidence>
<dbReference type="AlphaFoldDB" id="A0A8T2QDM6"/>
<dbReference type="GO" id="GO:0005743">
    <property type="term" value="C:mitochondrial inner membrane"/>
    <property type="evidence" value="ECO:0007669"/>
    <property type="project" value="UniProtKB-SubCell"/>
</dbReference>
<keyword evidence="7" id="KW-0496">Mitochondrion</keyword>
<protein>
    <recommendedName>
        <fullName evidence="12">NADH dehydrogenase [ubiquinone] 1 alpha subcomplex subunit 5</fullName>
    </recommendedName>
</protein>
<dbReference type="InterPro" id="IPR006806">
    <property type="entry name" value="NDUFA5"/>
</dbReference>
<evidence type="ECO:0000313" key="10">
    <source>
        <dbReference type="EMBL" id="KAH7281291.1"/>
    </source>
</evidence>
<feature type="region of interest" description="Disordered" evidence="9">
    <location>
        <begin position="141"/>
        <end position="170"/>
    </location>
</feature>
<evidence type="ECO:0000256" key="5">
    <source>
        <dbReference type="ARBA" id="ARBA00022792"/>
    </source>
</evidence>
<comment type="caution">
    <text evidence="10">The sequence shown here is derived from an EMBL/GenBank/DDBJ whole genome shotgun (WGS) entry which is preliminary data.</text>
</comment>
<keyword evidence="8" id="KW-0472">Membrane</keyword>
<organism evidence="10 11">
    <name type="scientific">Ceratopteris richardii</name>
    <name type="common">Triangle waterfern</name>
    <dbReference type="NCBI Taxonomy" id="49495"/>
    <lineage>
        <taxon>Eukaryota</taxon>
        <taxon>Viridiplantae</taxon>
        <taxon>Streptophyta</taxon>
        <taxon>Embryophyta</taxon>
        <taxon>Tracheophyta</taxon>
        <taxon>Polypodiopsida</taxon>
        <taxon>Polypodiidae</taxon>
        <taxon>Polypodiales</taxon>
        <taxon>Pteridineae</taxon>
        <taxon>Pteridaceae</taxon>
        <taxon>Parkerioideae</taxon>
        <taxon>Ceratopteris</taxon>
    </lineage>
</organism>
<evidence type="ECO:0000256" key="9">
    <source>
        <dbReference type="SAM" id="MobiDB-lite"/>
    </source>
</evidence>
<dbReference type="OrthoDB" id="286811at2759"/>
<evidence type="ECO:0000256" key="2">
    <source>
        <dbReference type="ARBA" id="ARBA00010261"/>
    </source>
</evidence>
<evidence type="ECO:0000256" key="7">
    <source>
        <dbReference type="ARBA" id="ARBA00023128"/>
    </source>
</evidence>
<proteinExistence type="inferred from homology"/>
<dbReference type="PANTHER" id="PTHR12653:SF0">
    <property type="entry name" value="NADH DEHYDROGENASE [UBIQUINONE] 1 ALPHA SUBCOMPLEX SUBUNIT 5"/>
    <property type="match status" value="1"/>
</dbReference>
<evidence type="ECO:0000256" key="8">
    <source>
        <dbReference type="ARBA" id="ARBA00023136"/>
    </source>
</evidence>
<gene>
    <name evidence="10" type="ORF">KP509_36G039500</name>
</gene>
<evidence type="ECO:0008006" key="12">
    <source>
        <dbReference type="Google" id="ProtNLM"/>
    </source>
</evidence>
<evidence type="ECO:0000256" key="3">
    <source>
        <dbReference type="ARBA" id="ARBA00022448"/>
    </source>
</evidence>
<dbReference type="OMA" id="HRLKVCR"/>
<evidence type="ECO:0000256" key="6">
    <source>
        <dbReference type="ARBA" id="ARBA00022982"/>
    </source>
</evidence>
<dbReference type="PANTHER" id="PTHR12653">
    <property type="entry name" value="NADH-UBIQUINONE OXIDOREDUCTASE 13 KD-B SUBUNIT"/>
    <property type="match status" value="1"/>
</dbReference>
<keyword evidence="3" id="KW-0813">Transport</keyword>
<evidence type="ECO:0000256" key="4">
    <source>
        <dbReference type="ARBA" id="ARBA00022660"/>
    </source>
</evidence>
<evidence type="ECO:0000256" key="1">
    <source>
        <dbReference type="ARBA" id="ARBA00004443"/>
    </source>
</evidence>
<dbReference type="Proteomes" id="UP000825935">
    <property type="component" value="Chromosome 36"/>
</dbReference>
<keyword evidence="5" id="KW-0999">Mitochondrion inner membrane</keyword>
<keyword evidence="6" id="KW-0249">Electron transport</keyword>
<dbReference type="EMBL" id="CM035441">
    <property type="protein sequence ID" value="KAH7281291.1"/>
    <property type="molecule type" value="Genomic_DNA"/>
</dbReference>
<feature type="compositionally biased region" description="Basic and acidic residues" evidence="9">
    <location>
        <begin position="146"/>
        <end position="170"/>
    </location>
</feature>
<reference evidence="10" key="1">
    <citation type="submission" date="2021-08" db="EMBL/GenBank/DDBJ databases">
        <title>WGS assembly of Ceratopteris richardii.</title>
        <authorList>
            <person name="Marchant D.B."/>
            <person name="Chen G."/>
            <person name="Jenkins J."/>
            <person name="Shu S."/>
            <person name="Leebens-Mack J."/>
            <person name="Grimwood J."/>
            <person name="Schmutz J."/>
            <person name="Soltis P."/>
            <person name="Soltis D."/>
            <person name="Chen Z.-H."/>
        </authorList>
    </citation>
    <scope>NUCLEOTIDE SEQUENCE</scope>
    <source>
        <strain evidence="10">Whitten #5841</strain>
        <tissue evidence="10">Leaf</tissue>
    </source>
</reference>